<reference evidence="10" key="1">
    <citation type="journal article" date="2019" name="Int. J. Syst. Evol. Microbiol.">
        <title>The Global Catalogue of Microorganisms (GCM) 10K type strain sequencing project: providing services to taxonomists for standard genome sequencing and annotation.</title>
        <authorList>
            <consortium name="The Broad Institute Genomics Platform"/>
            <consortium name="The Broad Institute Genome Sequencing Center for Infectious Disease"/>
            <person name="Wu L."/>
            <person name="Ma J."/>
        </authorList>
    </citation>
    <scope>NUCLEOTIDE SEQUENCE [LARGE SCALE GENOMIC DNA]</scope>
    <source>
        <strain evidence="10">JCM 18303</strain>
    </source>
</reference>
<keyword evidence="10" id="KW-1185">Reference proteome</keyword>
<comment type="cofactor">
    <cofactor evidence="1">
        <name>Mn(2+)</name>
        <dbReference type="ChEBI" id="CHEBI:29035"/>
    </cofactor>
</comment>
<evidence type="ECO:0000313" key="9">
    <source>
        <dbReference type="EMBL" id="GAA5151048.1"/>
    </source>
</evidence>
<dbReference type="RefSeq" id="WP_185064409.1">
    <property type="nucleotide sequence ID" value="NZ_BAABJP010000007.1"/>
</dbReference>
<dbReference type="SUPFAM" id="SSF55811">
    <property type="entry name" value="Nudix"/>
    <property type="match status" value="1"/>
</dbReference>
<accession>A0ABP9PWL2</accession>
<evidence type="ECO:0000256" key="3">
    <source>
        <dbReference type="ARBA" id="ARBA00022723"/>
    </source>
</evidence>
<dbReference type="Proteomes" id="UP001428817">
    <property type="component" value="Unassembled WGS sequence"/>
</dbReference>
<name>A0ABP9PWL2_9PSEU</name>
<evidence type="ECO:0000256" key="5">
    <source>
        <dbReference type="ARBA" id="ARBA00022842"/>
    </source>
</evidence>
<dbReference type="EMBL" id="BAABJP010000007">
    <property type="protein sequence ID" value="GAA5151048.1"/>
    <property type="molecule type" value="Genomic_DNA"/>
</dbReference>
<evidence type="ECO:0000256" key="7">
    <source>
        <dbReference type="SAM" id="MobiDB-lite"/>
    </source>
</evidence>
<feature type="domain" description="Nudix hydrolase" evidence="8">
    <location>
        <begin position="4"/>
        <end position="139"/>
    </location>
</feature>
<organism evidence="9 10">
    <name type="scientific">Pseudonocardia eucalypti</name>
    <dbReference type="NCBI Taxonomy" id="648755"/>
    <lineage>
        <taxon>Bacteria</taxon>
        <taxon>Bacillati</taxon>
        <taxon>Actinomycetota</taxon>
        <taxon>Actinomycetes</taxon>
        <taxon>Pseudonocardiales</taxon>
        <taxon>Pseudonocardiaceae</taxon>
        <taxon>Pseudonocardia</taxon>
    </lineage>
</organism>
<evidence type="ECO:0000256" key="4">
    <source>
        <dbReference type="ARBA" id="ARBA00022801"/>
    </source>
</evidence>
<keyword evidence="3" id="KW-0479">Metal-binding</keyword>
<dbReference type="InterPro" id="IPR045121">
    <property type="entry name" value="CoAse"/>
</dbReference>
<comment type="cofactor">
    <cofactor evidence="2">
        <name>Mg(2+)</name>
        <dbReference type="ChEBI" id="CHEBI:18420"/>
    </cofactor>
</comment>
<comment type="caution">
    <text evidence="9">The sequence shown here is derived from an EMBL/GenBank/DDBJ whole genome shotgun (WGS) entry which is preliminary data.</text>
</comment>
<keyword evidence="5" id="KW-0460">Magnesium</keyword>
<dbReference type="InterPro" id="IPR000086">
    <property type="entry name" value="NUDIX_hydrolase_dom"/>
</dbReference>
<feature type="region of interest" description="Disordered" evidence="7">
    <location>
        <begin position="34"/>
        <end position="54"/>
    </location>
</feature>
<evidence type="ECO:0000256" key="1">
    <source>
        <dbReference type="ARBA" id="ARBA00001936"/>
    </source>
</evidence>
<evidence type="ECO:0000259" key="8">
    <source>
        <dbReference type="PROSITE" id="PS51462"/>
    </source>
</evidence>
<keyword evidence="6" id="KW-0464">Manganese</keyword>
<proteinExistence type="predicted"/>
<dbReference type="PROSITE" id="PS51462">
    <property type="entry name" value="NUDIX"/>
    <property type="match status" value="1"/>
</dbReference>
<dbReference type="CDD" id="cd03426">
    <property type="entry name" value="NUDIX_CoAse_Nudt7"/>
    <property type="match status" value="1"/>
</dbReference>
<keyword evidence="4" id="KW-0378">Hydrolase</keyword>
<dbReference type="Pfam" id="PF00293">
    <property type="entry name" value="NUDIX"/>
    <property type="match status" value="1"/>
</dbReference>
<dbReference type="PANTHER" id="PTHR12992:SF11">
    <property type="entry name" value="MITOCHONDRIAL COENZYME A DIPHOSPHATASE NUDT8"/>
    <property type="match status" value="1"/>
</dbReference>
<evidence type="ECO:0000313" key="10">
    <source>
        <dbReference type="Proteomes" id="UP001428817"/>
    </source>
</evidence>
<dbReference type="PANTHER" id="PTHR12992">
    <property type="entry name" value="NUDIX HYDROLASE"/>
    <property type="match status" value="1"/>
</dbReference>
<gene>
    <name evidence="9" type="ORF">GCM10023321_17420</name>
</gene>
<protein>
    <submittedName>
        <fullName evidence="9">CoA pyrophosphatase</fullName>
    </submittedName>
</protein>
<sequence length="174" mass="19254">MTGLRRAAVLLPLYRGPAGEPRLILIQRTPRGRHAGQIALPGGNQEPSDPSMRDTALRETREELGLPAEEPIDVLEELPVTQTYSTGYLVWPFIGRLHGVPERWRPQQSEVAEVLDFAVAEVADPATVGRQRIAVPQFRGEVPVRRVGGYTIWGLTLRILEPVLPRALAGEFPV</sequence>
<dbReference type="Gene3D" id="3.90.79.10">
    <property type="entry name" value="Nucleoside Triphosphate Pyrophosphohydrolase"/>
    <property type="match status" value="1"/>
</dbReference>
<evidence type="ECO:0000256" key="2">
    <source>
        <dbReference type="ARBA" id="ARBA00001946"/>
    </source>
</evidence>
<dbReference type="InterPro" id="IPR015797">
    <property type="entry name" value="NUDIX_hydrolase-like_dom_sf"/>
</dbReference>
<evidence type="ECO:0000256" key="6">
    <source>
        <dbReference type="ARBA" id="ARBA00023211"/>
    </source>
</evidence>